<gene>
    <name evidence="1" type="ORF">J3998_12090</name>
</gene>
<organism evidence="1 2">
    <name type="scientific">Thiomicrorhabdus marina</name>
    <dbReference type="NCBI Taxonomy" id="2818442"/>
    <lineage>
        <taxon>Bacteria</taxon>
        <taxon>Pseudomonadati</taxon>
        <taxon>Pseudomonadota</taxon>
        <taxon>Gammaproteobacteria</taxon>
        <taxon>Thiotrichales</taxon>
        <taxon>Piscirickettsiaceae</taxon>
        <taxon>Thiomicrorhabdus</taxon>
    </lineage>
</organism>
<proteinExistence type="predicted"/>
<dbReference type="InterPro" id="IPR010906">
    <property type="entry name" value="Phage_lambda_Nu1_terminase-ssu"/>
</dbReference>
<evidence type="ECO:0000313" key="2">
    <source>
        <dbReference type="Proteomes" id="UP000664835"/>
    </source>
</evidence>
<dbReference type="EMBL" id="JAGETV010000035">
    <property type="protein sequence ID" value="MBO1928314.1"/>
    <property type="molecule type" value="Genomic_DNA"/>
</dbReference>
<dbReference type="Pfam" id="PF07471">
    <property type="entry name" value="Phage_Nu1"/>
    <property type="match status" value="1"/>
</dbReference>
<evidence type="ECO:0000313" key="1">
    <source>
        <dbReference type="EMBL" id="MBO1928314.1"/>
    </source>
</evidence>
<reference evidence="1 2" key="1">
    <citation type="submission" date="2021-03" db="EMBL/GenBank/DDBJ databases">
        <title>Thiomicrorhabdus sp.nov.,novel sulfur-oxidizing bacteria isolated from coastal sediment.</title>
        <authorList>
            <person name="Liu X."/>
        </authorList>
    </citation>
    <scope>NUCLEOTIDE SEQUENCE [LARGE SCALE GENOMIC DNA]</scope>
    <source>
        <strain evidence="1 2">6S2-11</strain>
    </source>
</reference>
<keyword evidence="2" id="KW-1185">Reference proteome</keyword>
<dbReference type="Proteomes" id="UP000664835">
    <property type="component" value="Unassembled WGS sequence"/>
</dbReference>
<accession>A0ABS3Q8Q1</accession>
<dbReference type="RefSeq" id="WP_208150929.1">
    <property type="nucleotide sequence ID" value="NZ_JAGETV010000035.1"/>
</dbReference>
<sequence>MATVKEVAEHLGLTERRVKQMRQEGIIPTGKRGAGADLDACRMAYFNYLRVSKESTATVDDDQIDIETKRENLRLTKARADAQELKNLVEKQQLLPVEIMQESLAKVAAQISSILDTLPSKIKRAQPSLTNSEMDLIKGEIIRAQNLAAQSGEALETYLMELADNG</sequence>
<protein>
    <submittedName>
        <fullName evidence="1">Terminase small subunit</fullName>
    </submittedName>
</protein>
<comment type="caution">
    <text evidence="1">The sequence shown here is derived from an EMBL/GenBank/DDBJ whole genome shotgun (WGS) entry which is preliminary data.</text>
</comment>
<name>A0ABS3Q8Q1_9GAMM</name>